<reference evidence="1 2" key="1">
    <citation type="submission" date="2024-03" db="EMBL/GenBank/DDBJ databases">
        <title>Novel species of the genus Variovorax.</title>
        <authorList>
            <person name="Liu Q."/>
            <person name="Xin Y.-H."/>
        </authorList>
    </citation>
    <scope>NUCLEOTIDE SEQUENCE [LARGE SCALE GENOMIC DNA]</scope>
    <source>
        <strain evidence="1 2">KACC 18901</strain>
    </source>
</reference>
<evidence type="ECO:0000313" key="1">
    <source>
        <dbReference type="EMBL" id="MEJ8857778.1"/>
    </source>
</evidence>
<accession>A0ABU8XD60</accession>
<organism evidence="1 2">
    <name type="scientific">Variovorax robiniae</name>
    <dbReference type="NCBI Taxonomy" id="1836199"/>
    <lineage>
        <taxon>Bacteria</taxon>
        <taxon>Pseudomonadati</taxon>
        <taxon>Pseudomonadota</taxon>
        <taxon>Betaproteobacteria</taxon>
        <taxon>Burkholderiales</taxon>
        <taxon>Comamonadaceae</taxon>
        <taxon>Variovorax</taxon>
    </lineage>
</organism>
<protein>
    <submittedName>
        <fullName evidence="1">Uncharacterized protein</fullName>
    </submittedName>
</protein>
<dbReference type="EMBL" id="JBBKZS010000012">
    <property type="protein sequence ID" value="MEJ8857778.1"/>
    <property type="molecule type" value="Genomic_DNA"/>
</dbReference>
<comment type="caution">
    <text evidence="1">The sequence shown here is derived from an EMBL/GenBank/DDBJ whole genome shotgun (WGS) entry which is preliminary data.</text>
</comment>
<proteinExistence type="predicted"/>
<keyword evidence="2" id="KW-1185">Reference proteome</keyword>
<evidence type="ECO:0000313" key="2">
    <source>
        <dbReference type="Proteomes" id="UP001367030"/>
    </source>
</evidence>
<dbReference type="RefSeq" id="WP_340337848.1">
    <property type="nucleotide sequence ID" value="NZ_JBBKZS010000012.1"/>
</dbReference>
<sequence length="268" mass="28834">MISKTEKKAAFVDLKPLFSYVNNVYFGGDIGTFNARMASLGPADGQWPYTFAAAQSQQAPTVVKMISLPEKPTAVKTTVWGPNQRAWIATQEGMLRVYSLGNYAPGRTATATTPSSIAELPQFAINVGRNPTSLAWSKGEPDIPTEYADPNMQVIVTSRGDRKISWVRFGANSSSIARTLQDPRIQDPIAAEDADNFANWGYVVTVADHDGRAVHNFRYGPVSFIDGGPCPKAPSGCPVVPTNGVKIEYGGKMDLPGKPFHVSGANVP</sequence>
<gene>
    <name evidence="1" type="ORF">WKW79_24615</name>
</gene>
<name>A0ABU8XD60_9BURK</name>
<dbReference type="Proteomes" id="UP001367030">
    <property type="component" value="Unassembled WGS sequence"/>
</dbReference>